<dbReference type="InterPro" id="IPR047697">
    <property type="entry name" value="AztD-like"/>
</dbReference>
<evidence type="ECO:0008006" key="4">
    <source>
        <dbReference type="Google" id="ProtNLM"/>
    </source>
</evidence>
<dbReference type="InterPro" id="IPR011044">
    <property type="entry name" value="Quino_amine_DH_bsu"/>
</dbReference>
<feature type="chain" id="PRO_5038480204" description="PQQ-like domain-containing protein" evidence="1">
    <location>
        <begin position="27"/>
        <end position="414"/>
    </location>
</feature>
<dbReference type="Proteomes" id="UP000199103">
    <property type="component" value="Chromosome I"/>
</dbReference>
<dbReference type="SUPFAM" id="SSF50969">
    <property type="entry name" value="YVTN repeat-like/Quinoprotein amine dehydrogenase"/>
    <property type="match status" value="1"/>
</dbReference>
<evidence type="ECO:0000256" key="1">
    <source>
        <dbReference type="SAM" id="SignalP"/>
    </source>
</evidence>
<dbReference type="AlphaFoldDB" id="A0A1H2AE84"/>
<dbReference type="EMBL" id="LT629772">
    <property type="protein sequence ID" value="SDT44263.1"/>
    <property type="molecule type" value="Genomic_DNA"/>
</dbReference>
<dbReference type="STRING" id="630515.SAMN04489812_5868"/>
<dbReference type="RefSeq" id="WP_197679918.1">
    <property type="nucleotide sequence ID" value="NZ_LT629772.1"/>
</dbReference>
<feature type="signal peptide" evidence="1">
    <location>
        <begin position="1"/>
        <end position="26"/>
    </location>
</feature>
<dbReference type="NCBIfam" id="NF038015">
    <property type="entry name" value="AztD"/>
    <property type="match status" value="1"/>
</dbReference>
<reference evidence="2 3" key="1">
    <citation type="submission" date="2016-10" db="EMBL/GenBank/DDBJ databases">
        <authorList>
            <person name="de Groot N.N."/>
        </authorList>
    </citation>
    <scope>NUCLEOTIDE SEQUENCE [LARGE SCALE GENOMIC DNA]</scope>
    <source>
        <strain evidence="2 3">DSM 21800</strain>
    </source>
</reference>
<name>A0A1H2AE84_9ACTN</name>
<dbReference type="Gene3D" id="2.130.10.10">
    <property type="entry name" value="YVTN repeat-like/Quinoprotein amine dehydrogenase"/>
    <property type="match status" value="2"/>
</dbReference>
<organism evidence="2 3">
    <name type="scientific">Microlunatus soli</name>
    <dbReference type="NCBI Taxonomy" id="630515"/>
    <lineage>
        <taxon>Bacteria</taxon>
        <taxon>Bacillati</taxon>
        <taxon>Actinomycetota</taxon>
        <taxon>Actinomycetes</taxon>
        <taxon>Propionibacteriales</taxon>
        <taxon>Propionibacteriaceae</taxon>
        <taxon>Microlunatus</taxon>
    </lineage>
</organism>
<sequence>MTTTRPWRAGLIAAATAGLLTAAGCAADSGPSAAPERTPAAERTEVTGTRISVSYDGGILVLDRDNLQPVADLKLPGFLRLNPAGDQRHLMVSTGDGFRVLDTGVEVKAHGDHSHYFAGRAALTDVSYTAPEPGHVVRHAGKVALFSDAAGTVRLLDPATVAAKPAAEPVWTAPAPHHGVAVPTEQGGMLVSVGTEEGRTGAAVLDRDHQQIAASDDCPDLHGEAAAGNGTILAGCTDGVLLWKDGKFVKVDSPDNYGRVGNQAGSPESDVVLGDYKTDPDAEIERPTRISLIDTEDEKFRLVEIGASYSFRSLGRGPEGEALVLGTDGKLHVIDPDTGKVTQRIKVLDAWKEPVAWQDPRPTLLVEGDTAWVTDPANSAVHVVYLPTGKRVDTVKLPQVPNEISGVGEPADHS</sequence>
<evidence type="ECO:0000313" key="3">
    <source>
        <dbReference type="Proteomes" id="UP000199103"/>
    </source>
</evidence>
<accession>A0A1H2AE84</accession>
<dbReference type="InterPro" id="IPR015943">
    <property type="entry name" value="WD40/YVTN_repeat-like_dom_sf"/>
</dbReference>
<evidence type="ECO:0000313" key="2">
    <source>
        <dbReference type="EMBL" id="SDT44263.1"/>
    </source>
</evidence>
<protein>
    <recommendedName>
        <fullName evidence="4">PQQ-like domain-containing protein</fullName>
    </recommendedName>
</protein>
<keyword evidence="3" id="KW-1185">Reference proteome</keyword>
<keyword evidence="1" id="KW-0732">Signal</keyword>
<proteinExistence type="predicted"/>
<dbReference type="PROSITE" id="PS51257">
    <property type="entry name" value="PROKAR_LIPOPROTEIN"/>
    <property type="match status" value="1"/>
</dbReference>
<gene>
    <name evidence="2" type="ORF">SAMN04489812_5868</name>
</gene>